<dbReference type="Proteomes" id="UP001189429">
    <property type="component" value="Unassembled WGS sequence"/>
</dbReference>
<reference evidence="1" key="1">
    <citation type="submission" date="2023-10" db="EMBL/GenBank/DDBJ databases">
        <authorList>
            <person name="Chen Y."/>
            <person name="Shah S."/>
            <person name="Dougan E. K."/>
            <person name="Thang M."/>
            <person name="Chan C."/>
        </authorList>
    </citation>
    <scope>NUCLEOTIDE SEQUENCE [LARGE SCALE GENOMIC DNA]</scope>
</reference>
<comment type="caution">
    <text evidence="1">The sequence shown here is derived from an EMBL/GenBank/DDBJ whole genome shotgun (WGS) entry which is preliminary data.</text>
</comment>
<organism evidence="1 2">
    <name type="scientific">Prorocentrum cordatum</name>
    <dbReference type="NCBI Taxonomy" id="2364126"/>
    <lineage>
        <taxon>Eukaryota</taxon>
        <taxon>Sar</taxon>
        <taxon>Alveolata</taxon>
        <taxon>Dinophyceae</taxon>
        <taxon>Prorocentrales</taxon>
        <taxon>Prorocentraceae</taxon>
        <taxon>Prorocentrum</taxon>
    </lineage>
</organism>
<dbReference type="EMBL" id="CAUYUJ010016607">
    <property type="protein sequence ID" value="CAK0867097.1"/>
    <property type="molecule type" value="Genomic_DNA"/>
</dbReference>
<protein>
    <submittedName>
        <fullName evidence="1">Uncharacterized protein</fullName>
    </submittedName>
</protein>
<feature type="non-terminal residue" evidence="1">
    <location>
        <position position="115"/>
    </location>
</feature>
<sequence length="115" mass="13008">QLERPELVVSDLQERIQADLERLERWDKSRAAVFDRVADLSGQLDDAKKEHQQGHGTLETILTMDDFLGTDAAKRDYDLEASDLDELNKRKDEIAKQVQAGLADIFKATLGKAKQ</sequence>
<evidence type="ECO:0000313" key="2">
    <source>
        <dbReference type="Proteomes" id="UP001189429"/>
    </source>
</evidence>
<gene>
    <name evidence="1" type="ORF">PCOR1329_LOCUS54107</name>
</gene>
<proteinExistence type="predicted"/>
<evidence type="ECO:0000313" key="1">
    <source>
        <dbReference type="EMBL" id="CAK0867097.1"/>
    </source>
</evidence>
<keyword evidence="2" id="KW-1185">Reference proteome</keyword>
<name>A0ABN9V5J6_9DINO</name>
<feature type="non-terminal residue" evidence="1">
    <location>
        <position position="1"/>
    </location>
</feature>
<accession>A0ABN9V5J6</accession>